<evidence type="ECO:0000313" key="2">
    <source>
        <dbReference type="EMBL" id="KAF7188247.1"/>
    </source>
</evidence>
<name>A0A8H6VF55_9PEZI</name>
<keyword evidence="3" id="KW-1185">Reference proteome</keyword>
<dbReference type="Gene3D" id="3.30.710.10">
    <property type="entry name" value="Potassium Channel Kv1.1, Chain A"/>
    <property type="match status" value="1"/>
</dbReference>
<dbReference type="PANTHER" id="PTHR47843:SF5">
    <property type="entry name" value="BTB_POZ DOMAIN PROTEIN"/>
    <property type="match status" value="1"/>
</dbReference>
<feature type="domain" description="BTB" evidence="1">
    <location>
        <begin position="74"/>
        <end position="138"/>
    </location>
</feature>
<dbReference type="PROSITE" id="PS50097">
    <property type="entry name" value="BTB"/>
    <property type="match status" value="1"/>
</dbReference>
<dbReference type="SUPFAM" id="SSF54695">
    <property type="entry name" value="POZ domain"/>
    <property type="match status" value="1"/>
</dbReference>
<dbReference type="PANTHER" id="PTHR47843">
    <property type="entry name" value="BTB DOMAIN-CONTAINING PROTEIN-RELATED"/>
    <property type="match status" value="1"/>
</dbReference>
<reference evidence="2" key="1">
    <citation type="submission" date="2020-04" db="EMBL/GenBank/DDBJ databases">
        <title>Draft genome resource of the tomato pathogen Pseudocercospora fuligena.</title>
        <authorList>
            <person name="Zaccaron A."/>
        </authorList>
    </citation>
    <scope>NUCLEOTIDE SEQUENCE</scope>
    <source>
        <strain evidence="2">PF001</strain>
    </source>
</reference>
<evidence type="ECO:0000313" key="3">
    <source>
        <dbReference type="Proteomes" id="UP000660729"/>
    </source>
</evidence>
<protein>
    <recommendedName>
        <fullName evidence="1">BTB domain-containing protein</fullName>
    </recommendedName>
</protein>
<sequence length="351" mass="39566">MLVFLTTDAIAVASHVKAASIPWHRSEPFSWLFPQLSQHSSRSLDFLFGPRPSLTMASWLNPQPLVKYGDEEFADFTIICGSKAYRVHRIIICAKSKYFKRACSGAFTEASKQKIELKEDPPEAVECMIQYFYDGNYDDCSGLIEHRNGKSTMPSEAVVTVDISSGKLQFPMQLDAWVYAVAEKLMPTLKDLAYDKFKECARVMANPRTRLLTTADTVYEHLPLPEGDQKLHELLVDAWVVHAGTITKDNESGERANLSNILESIPKFAADVAVKFMSGFNQNRMWVSCIYCPKKKEIAQEPREVSTVSLWEAPACTDCRGGHVPEDGKAVILGNVTINKFWPYDRRGEPW</sequence>
<accession>A0A8H6VF55</accession>
<organism evidence="2 3">
    <name type="scientific">Pseudocercospora fuligena</name>
    <dbReference type="NCBI Taxonomy" id="685502"/>
    <lineage>
        <taxon>Eukaryota</taxon>
        <taxon>Fungi</taxon>
        <taxon>Dikarya</taxon>
        <taxon>Ascomycota</taxon>
        <taxon>Pezizomycotina</taxon>
        <taxon>Dothideomycetes</taxon>
        <taxon>Dothideomycetidae</taxon>
        <taxon>Mycosphaerellales</taxon>
        <taxon>Mycosphaerellaceae</taxon>
        <taxon>Pseudocercospora</taxon>
    </lineage>
</organism>
<dbReference type="InterPro" id="IPR000210">
    <property type="entry name" value="BTB/POZ_dom"/>
</dbReference>
<gene>
    <name evidence="2" type="ORF">HII31_10532</name>
</gene>
<dbReference type="EMBL" id="JABCIY010000213">
    <property type="protein sequence ID" value="KAF7188247.1"/>
    <property type="molecule type" value="Genomic_DNA"/>
</dbReference>
<dbReference type="InterPro" id="IPR011333">
    <property type="entry name" value="SKP1/BTB/POZ_sf"/>
</dbReference>
<proteinExistence type="predicted"/>
<dbReference type="CDD" id="cd18186">
    <property type="entry name" value="BTB_POZ_ZBTB_KLHL-like"/>
    <property type="match status" value="1"/>
</dbReference>
<dbReference type="OrthoDB" id="3650075at2759"/>
<comment type="caution">
    <text evidence="2">The sequence shown here is derived from an EMBL/GenBank/DDBJ whole genome shotgun (WGS) entry which is preliminary data.</text>
</comment>
<dbReference type="Pfam" id="PF00651">
    <property type="entry name" value="BTB"/>
    <property type="match status" value="1"/>
</dbReference>
<dbReference type="Proteomes" id="UP000660729">
    <property type="component" value="Unassembled WGS sequence"/>
</dbReference>
<evidence type="ECO:0000259" key="1">
    <source>
        <dbReference type="PROSITE" id="PS50097"/>
    </source>
</evidence>
<dbReference type="AlphaFoldDB" id="A0A8H6VF55"/>